<feature type="region of interest" description="Disordered" evidence="1">
    <location>
        <begin position="1"/>
        <end position="45"/>
    </location>
</feature>
<accession>A0A084QXQ9</accession>
<feature type="compositionally biased region" description="Polar residues" evidence="1">
    <location>
        <begin position="1"/>
        <end position="12"/>
    </location>
</feature>
<name>A0A084QXQ9_STAC4</name>
<gene>
    <name evidence="2" type="ORF">S40285_10824</name>
</gene>
<dbReference type="EMBL" id="KL659719">
    <property type="protein sequence ID" value="KFA68744.1"/>
    <property type="molecule type" value="Genomic_DNA"/>
</dbReference>
<dbReference type="AlphaFoldDB" id="A0A084QXQ9"/>
<protein>
    <submittedName>
        <fullName evidence="2">Uncharacterized protein</fullName>
    </submittedName>
</protein>
<dbReference type="Proteomes" id="UP000028524">
    <property type="component" value="Unassembled WGS sequence"/>
</dbReference>
<evidence type="ECO:0000313" key="3">
    <source>
        <dbReference type="Proteomes" id="UP000028524"/>
    </source>
</evidence>
<dbReference type="OrthoDB" id="10678038at2759"/>
<feature type="region of interest" description="Disordered" evidence="1">
    <location>
        <begin position="65"/>
        <end position="93"/>
    </location>
</feature>
<evidence type="ECO:0000313" key="2">
    <source>
        <dbReference type="EMBL" id="KFA68744.1"/>
    </source>
</evidence>
<organism evidence="2 3">
    <name type="scientific">Stachybotrys chlorohalonatus (strain IBT 40285)</name>
    <dbReference type="NCBI Taxonomy" id="1283841"/>
    <lineage>
        <taxon>Eukaryota</taxon>
        <taxon>Fungi</taxon>
        <taxon>Dikarya</taxon>
        <taxon>Ascomycota</taxon>
        <taxon>Pezizomycotina</taxon>
        <taxon>Sordariomycetes</taxon>
        <taxon>Hypocreomycetidae</taxon>
        <taxon>Hypocreales</taxon>
        <taxon>Stachybotryaceae</taxon>
        <taxon>Stachybotrys</taxon>
    </lineage>
</organism>
<keyword evidence="3" id="KW-1185">Reference proteome</keyword>
<evidence type="ECO:0000256" key="1">
    <source>
        <dbReference type="SAM" id="MobiDB-lite"/>
    </source>
</evidence>
<proteinExistence type="predicted"/>
<reference evidence="2 3" key="1">
    <citation type="journal article" date="2014" name="BMC Genomics">
        <title>Comparative genome sequencing reveals chemotype-specific gene clusters in the toxigenic black mold Stachybotrys.</title>
        <authorList>
            <person name="Semeiks J."/>
            <person name="Borek D."/>
            <person name="Otwinowski Z."/>
            <person name="Grishin N.V."/>
        </authorList>
    </citation>
    <scope>NUCLEOTIDE SEQUENCE [LARGE SCALE GENOMIC DNA]</scope>
    <source>
        <strain evidence="2 3">IBT 40285</strain>
    </source>
</reference>
<dbReference type="InParanoid" id="A0A084QXQ9"/>
<dbReference type="HOGENOM" id="CLU_618442_0_0_1"/>
<sequence>MATAAPNKNTSLGPRVREGISSQIQEPCDTRCSEGYGSSGSANNCSTGSATLTTWGSASSAKASINLKRGRDDGSDRPGGPKRPVHSSFQETGNAKIHPRQLRCWFNARWPNLFPPCDDGQNCATAKRYKQCRGSTSFTDFQHLYHQHAKRKHKLHECGRCERLFEDEKTKGKHEKSAERCEALESGAVQPANEDMKGISPTAAKSIKEYTKAKGIHADFDKVRSELEDWVGANLEIYIGRSTTPRETGERELAKWFMVWYTLFPGEEIPVHPFLDTTSIPVVQINRVMHVANDKMAACVNDGRLTRLSEKDLETISDCFKTGITDVLHEQLNGSSSPRETSPTLSLTNPPLDIQTHNLNVPSQPPTTVPATVSGTLSYPGNSRCGSPAGTLVPSQIYPGQISNGVSTDDFSTSLPSPGAEKDTTVWELFPDFCLPKSADFTL</sequence>